<dbReference type="PANTHER" id="PTHR30287">
    <property type="entry name" value="MEMBRANE COMPONENT OF PREDICTED ABC SUPERFAMILY METABOLITE UPTAKE TRANSPORTER"/>
    <property type="match status" value="1"/>
</dbReference>
<evidence type="ECO:0000256" key="3">
    <source>
        <dbReference type="ARBA" id="ARBA00022692"/>
    </source>
</evidence>
<comment type="subcellular location">
    <subcellularLocation>
        <location evidence="1">Cell membrane</location>
        <topology evidence="1">Multi-pass membrane protein</topology>
    </subcellularLocation>
</comment>
<evidence type="ECO:0000256" key="4">
    <source>
        <dbReference type="ARBA" id="ARBA00022989"/>
    </source>
</evidence>
<feature type="transmembrane region" description="Helical" evidence="6">
    <location>
        <begin position="835"/>
        <end position="860"/>
    </location>
</feature>
<feature type="transmembrane region" description="Helical" evidence="6">
    <location>
        <begin position="30"/>
        <end position="51"/>
    </location>
</feature>
<proteinExistence type="predicted"/>
<keyword evidence="4 6" id="KW-1133">Transmembrane helix</keyword>
<reference evidence="8" key="1">
    <citation type="submission" date="2020-12" db="EMBL/GenBank/DDBJ databases">
        <title>Oil enriched cultivation method for isolating marine PHA-producing bacteria.</title>
        <authorList>
            <person name="Zheng W."/>
            <person name="Yu S."/>
            <person name="Huang Y."/>
        </authorList>
    </citation>
    <scope>NUCLEOTIDE SEQUENCE</scope>
    <source>
        <strain evidence="8">SY-2-3</strain>
    </source>
</reference>
<feature type="transmembrane region" description="Helical" evidence="6">
    <location>
        <begin position="377"/>
        <end position="403"/>
    </location>
</feature>
<feature type="transmembrane region" description="Helical" evidence="6">
    <location>
        <begin position="792"/>
        <end position="823"/>
    </location>
</feature>
<accession>A0A8I1SL94</accession>
<keyword evidence="5 6" id="KW-0472">Membrane</keyword>
<evidence type="ECO:0000259" key="7">
    <source>
        <dbReference type="Pfam" id="PF02687"/>
    </source>
</evidence>
<dbReference type="GO" id="GO:0005886">
    <property type="term" value="C:plasma membrane"/>
    <property type="evidence" value="ECO:0007669"/>
    <property type="project" value="UniProtKB-SubCell"/>
</dbReference>
<dbReference type="InterPro" id="IPR038766">
    <property type="entry name" value="Membrane_comp_ABC_pdt"/>
</dbReference>
<sequence length="874" mass="93309">MSRLPSSSSRYAACKAIGRFVHCQLRRPTAGIWALFATLVFAITTLSLTVSMTHSVRDALRQSAEQTIGGDISLRLFHRPPTDAELGFLETFGIVGVSAEQRVMIHPEPDQPRILSELKAVDRTYPLFGDMKLSRPGPVSAILANDDDDHAGGNKNLPGAIVDQDFLDQSGLSIGDVIHLGDQQYRIRAGLLAEPERQFRLFSLGPRVIVSLDEYRKNALLSSDKQVYWYSRLKRSQADPRPNSHVIADIEARFPESGWRIVNAADGIPGIERIGEFATAFVSLIGIAIFAISMSAITNAIRTDLNGRQDQFALMRAVGVRPGQLGITIAGLVGGIAVVALIVSAFITQLLAGMIAPIFASNLGVTLNPSVHQWTDITGFVACFMALLSIGPIHAACAVKPALLFRHQTDKTPRGSGTQHSGAWLTRVAILALAIAVIWFAMRLIGPGWFSGILIAVLVLCLSGFIGVGFLVRKVSALAAHRCAGSPSLKLALRNITRPTSPTVTVAASFGLAVTCLFAVIVFGALAGHHLRSVLPTETPDLVFFDLPPDQQATFRTAALAVPSVEAIEQMPFVHGRVTHLNGKPVVLDQVPRRYHWFIRGDRGLSWARHPNATLQKAELVAGDWWPGDSINANLVSLDADIAHALGLGLGDSISVNILGQRHDVKIANLRKIDWSRLGLDFPMVLSPMQPPFAHGVITKIDLAPSSTSRNTAAAISRLADQFPAVPMIRVSDVMDRLGALFDRVHGVLLLLTVLATVGALLVIVTGLIALRQDGAANLAMLRALGIRPGQIIRTGALETGIVVAASGVLGTVAGTSVAVLAASRIGSFDVTETAVMMAPLAAAAVALIGIIGFGGGWVLQQASLRAQSGWRRG</sequence>
<dbReference type="InterPro" id="IPR003838">
    <property type="entry name" value="ABC3_permease_C"/>
</dbReference>
<evidence type="ECO:0000313" key="9">
    <source>
        <dbReference type="Proteomes" id="UP000664405"/>
    </source>
</evidence>
<dbReference type="RefSeq" id="WP_206928276.1">
    <property type="nucleotide sequence ID" value="NZ_JAEKJW010000003.1"/>
</dbReference>
<dbReference type="EMBL" id="JAEKJW010000003">
    <property type="protein sequence ID" value="MBN8198505.1"/>
    <property type="molecule type" value="Genomic_DNA"/>
</dbReference>
<feature type="transmembrane region" description="Helical" evidence="6">
    <location>
        <begin position="504"/>
        <end position="527"/>
    </location>
</feature>
<feature type="transmembrane region" description="Helical" evidence="6">
    <location>
        <begin position="424"/>
        <end position="442"/>
    </location>
</feature>
<feature type="domain" description="ABC3 transporter permease C-terminal" evidence="7">
    <location>
        <begin position="284"/>
        <end position="393"/>
    </location>
</feature>
<protein>
    <recommendedName>
        <fullName evidence="7">ABC3 transporter permease C-terminal domain-containing protein</fullName>
    </recommendedName>
</protein>
<evidence type="ECO:0000256" key="5">
    <source>
        <dbReference type="ARBA" id="ARBA00023136"/>
    </source>
</evidence>
<evidence type="ECO:0000313" key="8">
    <source>
        <dbReference type="EMBL" id="MBN8198505.1"/>
    </source>
</evidence>
<feature type="transmembrane region" description="Helical" evidence="6">
    <location>
        <begin position="321"/>
        <end position="343"/>
    </location>
</feature>
<keyword evidence="3 6" id="KW-0812">Transmembrane</keyword>
<feature type="transmembrane region" description="Helical" evidence="6">
    <location>
        <begin position="277"/>
        <end position="301"/>
    </location>
</feature>
<feature type="transmembrane region" description="Helical" evidence="6">
    <location>
        <begin position="448"/>
        <end position="472"/>
    </location>
</feature>
<evidence type="ECO:0000256" key="1">
    <source>
        <dbReference type="ARBA" id="ARBA00004651"/>
    </source>
</evidence>
<dbReference type="PANTHER" id="PTHR30287:SF1">
    <property type="entry name" value="INNER MEMBRANE PROTEIN"/>
    <property type="match status" value="1"/>
</dbReference>
<dbReference type="Proteomes" id="UP000664405">
    <property type="component" value="Unassembled WGS sequence"/>
</dbReference>
<name>A0A8I1SL94_9PROT</name>
<comment type="caution">
    <text evidence="8">The sequence shown here is derived from an EMBL/GenBank/DDBJ whole genome shotgun (WGS) entry which is preliminary data.</text>
</comment>
<evidence type="ECO:0000256" key="6">
    <source>
        <dbReference type="SAM" id="Phobius"/>
    </source>
</evidence>
<keyword evidence="2" id="KW-1003">Cell membrane</keyword>
<dbReference type="AlphaFoldDB" id="A0A8I1SL94"/>
<feature type="transmembrane region" description="Helical" evidence="6">
    <location>
        <begin position="748"/>
        <end position="771"/>
    </location>
</feature>
<evidence type="ECO:0000256" key="2">
    <source>
        <dbReference type="ARBA" id="ARBA00022475"/>
    </source>
</evidence>
<dbReference type="Pfam" id="PF02687">
    <property type="entry name" value="FtsX"/>
    <property type="match status" value="1"/>
</dbReference>
<organism evidence="8 9">
    <name type="scientific">Thalassospira povalilytica</name>
    <dbReference type="NCBI Taxonomy" id="732237"/>
    <lineage>
        <taxon>Bacteria</taxon>
        <taxon>Pseudomonadati</taxon>
        <taxon>Pseudomonadota</taxon>
        <taxon>Alphaproteobacteria</taxon>
        <taxon>Rhodospirillales</taxon>
        <taxon>Thalassospiraceae</taxon>
        <taxon>Thalassospira</taxon>
    </lineage>
</organism>
<gene>
    <name evidence="8" type="ORF">JF547_18690</name>
</gene>